<organism evidence="2 3">
    <name type="scientific">Flavobacterium cerinum</name>
    <dbReference type="NCBI Taxonomy" id="2502784"/>
    <lineage>
        <taxon>Bacteria</taxon>
        <taxon>Pseudomonadati</taxon>
        <taxon>Bacteroidota</taxon>
        <taxon>Flavobacteriia</taxon>
        <taxon>Flavobacteriales</taxon>
        <taxon>Flavobacteriaceae</taxon>
        <taxon>Flavobacterium</taxon>
    </lineage>
</organism>
<feature type="coiled-coil region" evidence="1">
    <location>
        <begin position="160"/>
        <end position="190"/>
    </location>
</feature>
<evidence type="ECO:0000313" key="3">
    <source>
        <dbReference type="Proteomes" id="UP000287527"/>
    </source>
</evidence>
<comment type="caution">
    <text evidence="2">The sequence shown here is derived from an EMBL/GenBank/DDBJ whole genome shotgun (WGS) entry which is preliminary data.</text>
</comment>
<dbReference type="RefSeq" id="WP_128391388.1">
    <property type="nucleotide sequence ID" value="NZ_SBII01000017.1"/>
</dbReference>
<dbReference type="AlphaFoldDB" id="A0A444GM30"/>
<keyword evidence="3" id="KW-1185">Reference proteome</keyword>
<proteinExistence type="predicted"/>
<protein>
    <submittedName>
        <fullName evidence="2">Uncharacterized protein</fullName>
    </submittedName>
</protein>
<keyword evidence="1" id="KW-0175">Coiled coil</keyword>
<sequence length="191" mass="21897">MVGSTGVVLDYIYVENPFPFYDPMIKATLRAKAEKDGVTILSVTGTFYAKRIVEDKEEELVLGVHHADADNCYNETINGVRQRQLPRTIVAGGETNFGLFVKDMEVAKALEAWGVSSPDEVEEKGITFFLKAEVDVKETLDLFDPSYTEEISVRDNYDERQKWLAEEKEYEEQARKERELEDLLEQQESEE</sequence>
<name>A0A444GM30_9FLAO</name>
<dbReference type="OrthoDB" id="1491853at2"/>
<gene>
    <name evidence="2" type="ORF">EPI11_18020</name>
</gene>
<dbReference type="Proteomes" id="UP000287527">
    <property type="component" value="Unassembled WGS sequence"/>
</dbReference>
<evidence type="ECO:0000256" key="1">
    <source>
        <dbReference type="SAM" id="Coils"/>
    </source>
</evidence>
<dbReference type="EMBL" id="SBII01000017">
    <property type="protein sequence ID" value="RWW91780.1"/>
    <property type="molecule type" value="Genomic_DNA"/>
</dbReference>
<evidence type="ECO:0000313" key="2">
    <source>
        <dbReference type="EMBL" id="RWW91780.1"/>
    </source>
</evidence>
<accession>A0A444GM30</accession>
<reference evidence="2 3" key="1">
    <citation type="submission" date="2019-01" db="EMBL/GenBank/DDBJ databases">
        <title>Flavobacterium sp. nov.,isolated from freshwater.</title>
        <authorList>
            <person name="Zhang R."/>
            <person name="Du Z.-J."/>
        </authorList>
    </citation>
    <scope>NUCLEOTIDE SEQUENCE [LARGE SCALE GENOMIC DNA]</scope>
    <source>
        <strain evidence="2 3">1E403</strain>
    </source>
</reference>